<dbReference type="InterPro" id="IPR011701">
    <property type="entry name" value="MFS"/>
</dbReference>
<dbReference type="Pfam" id="PF07690">
    <property type="entry name" value="MFS_1"/>
    <property type="match status" value="1"/>
</dbReference>
<comment type="subcellular location">
    <subcellularLocation>
        <location evidence="1">Cell membrane</location>
        <topology evidence="1">Multi-pass membrane protein</topology>
    </subcellularLocation>
</comment>
<dbReference type="EMBL" id="CAEZVJ010000066">
    <property type="protein sequence ID" value="CAB4629771.1"/>
    <property type="molecule type" value="Genomic_DNA"/>
</dbReference>
<feature type="transmembrane region" description="Helical" evidence="6">
    <location>
        <begin position="372"/>
        <end position="392"/>
    </location>
</feature>
<evidence type="ECO:0000256" key="3">
    <source>
        <dbReference type="ARBA" id="ARBA00022692"/>
    </source>
</evidence>
<dbReference type="PANTHER" id="PTHR23513">
    <property type="entry name" value="INTEGRAL MEMBRANE EFFLUX PROTEIN-RELATED"/>
    <property type="match status" value="1"/>
</dbReference>
<feature type="transmembrane region" description="Helical" evidence="6">
    <location>
        <begin position="20"/>
        <end position="39"/>
    </location>
</feature>
<evidence type="ECO:0000256" key="6">
    <source>
        <dbReference type="SAM" id="Phobius"/>
    </source>
</evidence>
<feature type="transmembrane region" description="Helical" evidence="6">
    <location>
        <begin position="137"/>
        <end position="159"/>
    </location>
</feature>
<dbReference type="GO" id="GO:0005886">
    <property type="term" value="C:plasma membrane"/>
    <property type="evidence" value="ECO:0007669"/>
    <property type="project" value="UniProtKB-SubCell"/>
</dbReference>
<evidence type="ECO:0000313" key="8">
    <source>
        <dbReference type="EMBL" id="CAB4629771.1"/>
    </source>
</evidence>
<keyword evidence="2" id="KW-1003">Cell membrane</keyword>
<proteinExistence type="predicted"/>
<keyword evidence="5 6" id="KW-0472">Membrane</keyword>
<evidence type="ECO:0000256" key="4">
    <source>
        <dbReference type="ARBA" id="ARBA00022989"/>
    </source>
</evidence>
<dbReference type="SUPFAM" id="SSF103473">
    <property type="entry name" value="MFS general substrate transporter"/>
    <property type="match status" value="1"/>
</dbReference>
<evidence type="ECO:0000256" key="1">
    <source>
        <dbReference type="ARBA" id="ARBA00004651"/>
    </source>
</evidence>
<dbReference type="Gene3D" id="1.20.1250.20">
    <property type="entry name" value="MFS general substrate transporter like domains"/>
    <property type="match status" value="1"/>
</dbReference>
<dbReference type="InterPro" id="IPR036259">
    <property type="entry name" value="MFS_trans_sf"/>
</dbReference>
<dbReference type="GO" id="GO:0022857">
    <property type="term" value="F:transmembrane transporter activity"/>
    <property type="evidence" value="ECO:0007669"/>
    <property type="project" value="InterPro"/>
</dbReference>
<feature type="transmembrane region" description="Helical" evidence="6">
    <location>
        <begin position="89"/>
        <end position="116"/>
    </location>
</feature>
<feature type="transmembrane region" description="Helical" evidence="6">
    <location>
        <begin position="283"/>
        <end position="300"/>
    </location>
</feature>
<dbReference type="PROSITE" id="PS50850">
    <property type="entry name" value="MFS"/>
    <property type="match status" value="1"/>
</dbReference>
<feature type="transmembrane region" description="Helical" evidence="6">
    <location>
        <begin position="165"/>
        <end position="186"/>
    </location>
</feature>
<dbReference type="AlphaFoldDB" id="A0A6J6IYV4"/>
<evidence type="ECO:0000259" key="7">
    <source>
        <dbReference type="PROSITE" id="PS50850"/>
    </source>
</evidence>
<organism evidence="8">
    <name type="scientific">freshwater metagenome</name>
    <dbReference type="NCBI Taxonomy" id="449393"/>
    <lineage>
        <taxon>unclassified sequences</taxon>
        <taxon>metagenomes</taxon>
        <taxon>ecological metagenomes</taxon>
    </lineage>
</organism>
<feature type="transmembrane region" description="Helical" evidence="6">
    <location>
        <begin position="46"/>
        <end position="69"/>
    </location>
</feature>
<feature type="transmembrane region" description="Helical" evidence="6">
    <location>
        <begin position="215"/>
        <end position="232"/>
    </location>
</feature>
<keyword evidence="4 6" id="KW-1133">Transmembrane helix</keyword>
<feature type="transmembrane region" description="Helical" evidence="6">
    <location>
        <begin position="341"/>
        <end position="366"/>
    </location>
</feature>
<dbReference type="PANTHER" id="PTHR23513:SF11">
    <property type="entry name" value="STAPHYLOFERRIN A TRANSPORTER"/>
    <property type="match status" value="1"/>
</dbReference>
<protein>
    <submittedName>
        <fullName evidence="8">Unannotated protein</fullName>
    </submittedName>
</protein>
<evidence type="ECO:0000256" key="5">
    <source>
        <dbReference type="ARBA" id="ARBA00023136"/>
    </source>
</evidence>
<reference evidence="8" key="1">
    <citation type="submission" date="2020-05" db="EMBL/GenBank/DDBJ databases">
        <authorList>
            <person name="Chiriac C."/>
            <person name="Salcher M."/>
            <person name="Ghai R."/>
            <person name="Kavagutti S V."/>
        </authorList>
    </citation>
    <scope>NUCLEOTIDE SEQUENCE</scope>
</reference>
<dbReference type="InterPro" id="IPR020846">
    <property type="entry name" value="MFS_dom"/>
</dbReference>
<feature type="transmembrane region" description="Helical" evidence="6">
    <location>
        <begin position="252"/>
        <end position="271"/>
    </location>
</feature>
<evidence type="ECO:0000256" key="2">
    <source>
        <dbReference type="ARBA" id="ARBA00022475"/>
    </source>
</evidence>
<dbReference type="CDD" id="cd06173">
    <property type="entry name" value="MFS_MefA_like"/>
    <property type="match status" value="1"/>
</dbReference>
<gene>
    <name evidence="8" type="ORF">UFOPK1961_00679</name>
</gene>
<sequence>MIKETESPTTTRWVAIHGVSVARALSTFGTVVTIWALIFRERAEGPIAISAMFIAAALPYILFGPWVGWLADRFSTRHLVPVVAIAQGALTLAFIVDVPFWAVLGLIFIYNVIAAIENPAWQALVPGLAKPADLSRVYGLSLGYTSAAQVAAPVAAGILVGTTGYIWPFVIDSFTFVLLAVAPFLLRVNRLGHKTKPEHRESTLVGYRHLWGDPLLRSVTVLLCAFILALGAVNTGEVFLVMDVLGANETTYGFIAAVWAVGNLAGSALLGIRAISIPQQPRWLVFSLWTIGTGVLAISLSPSLWFVAIANGVTGIGSAYLHATASSILMTRTPDKIRGRVNAAFAGFMSFGNIIATALAGIAIAAFGVREVMVGCGVLSLAALLVWGGAVFRGRMDETEAVDA</sequence>
<keyword evidence="3 6" id="KW-0812">Transmembrane</keyword>
<accession>A0A6J6IYV4</accession>
<feature type="domain" description="Major facilitator superfamily (MFS) profile" evidence="7">
    <location>
        <begin position="215"/>
        <end position="404"/>
    </location>
</feature>
<feature type="transmembrane region" description="Helical" evidence="6">
    <location>
        <begin position="306"/>
        <end position="329"/>
    </location>
</feature>
<name>A0A6J6IYV4_9ZZZZ</name>